<name>A0A438MWC1_EXOME</name>
<evidence type="ECO:0000313" key="2">
    <source>
        <dbReference type="EMBL" id="RVX68048.1"/>
    </source>
</evidence>
<dbReference type="Proteomes" id="UP000288859">
    <property type="component" value="Unassembled WGS sequence"/>
</dbReference>
<dbReference type="VEuPathDB" id="FungiDB:PV10_00875"/>
<evidence type="ECO:0000256" key="1">
    <source>
        <dbReference type="SAM" id="MobiDB-lite"/>
    </source>
</evidence>
<accession>A0A438MWC1</accession>
<evidence type="ECO:0000313" key="3">
    <source>
        <dbReference type="Proteomes" id="UP000288859"/>
    </source>
</evidence>
<protein>
    <submittedName>
        <fullName evidence="2">Uncharacterized protein</fullName>
    </submittedName>
</protein>
<dbReference type="AlphaFoldDB" id="A0A438MWC1"/>
<dbReference type="OrthoDB" id="10309790at2759"/>
<reference evidence="2 3" key="1">
    <citation type="submission" date="2017-03" db="EMBL/GenBank/DDBJ databases">
        <title>Genomes of endolithic fungi from Antarctica.</title>
        <authorList>
            <person name="Coleine C."/>
            <person name="Masonjones S."/>
            <person name="Stajich J.E."/>
        </authorList>
    </citation>
    <scope>NUCLEOTIDE SEQUENCE [LARGE SCALE GENOMIC DNA]</scope>
    <source>
        <strain evidence="2 3">CCFEE 6314</strain>
    </source>
</reference>
<sequence length="137" mass="15970">MDERLIGLRDEKAEILEKSGLDEQQLNNLTYIANQTHRVLVEDGTRWANSALDWKAIPTEDMNKALMRIEDRGKDILKNIPQAQRGALVRNRLYQTRRNWRDQTRRRRQKDSLAGEPSTSDNKDEMGQIIQQGGRIK</sequence>
<organism evidence="2 3">
    <name type="scientific">Exophiala mesophila</name>
    <name type="common">Black yeast-like fungus</name>
    <dbReference type="NCBI Taxonomy" id="212818"/>
    <lineage>
        <taxon>Eukaryota</taxon>
        <taxon>Fungi</taxon>
        <taxon>Dikarya</taxon>
        <taxon>Ascomycota</taxon>
        <taxon>Pezizomycotina</taxon>
        <taxon>Eurotiomycetes</taxon>
        <taxon>Chaetothyriomycetidae</taxon>
        <taxon>Chaetothyriales</taxon>
        <taxon>Herpotrichiellaceae</taxon>
        <taxon>Exophiala</taxon>
    </lineage>
</organism>
<dbReference type="EMBL" id="NAJM01000042">
    <property type="protein sequence ID" value="RVX68048.1"/>
    <property type="molecule type" value="Genomic_DNA"/>
</dbReference>
<proteinExistence type="predicted"/>
<gene>
    <name evidence="2" type="ORF">B0A52_08459</name>
</gene>
<feature type="region of interest" description="Disordered" evidence="1">
    <location>
        <begin position="99"/>
        <end position="137"/>
    </location>
</feature>
<comment type="caution">
    <text evidence="2">The sequence shown here is derived from an EMBL/GenBank/DDBJ whole genome shotgun (WGS) entry which is preliminary data.</text>
</comment>